<reference evidence="8" key="1">
    <citation type="journal article" date="2018" name="Genome Announc.">
        <title>Complete Genome Sequence of the Methanococcus maripaludis Type Strain JJ (DSM 2067), a Model for Selenoprotein Synthesis in Archaea.</title>
        <authorList>
            <person name="Poehlein A."/>
            <person name="Heym D."/>
            <person name="Quitzke V."/>
            <person name="Fersch J."/>
            <person name="Daniel R."/>
            <person name="Rother M."/>
        </authorList>
    </citation>
    <scope>NUCLEOTIDE SEQUENCE [LARGE SCALE GENOMIC DNA]</scope>
    <source>
        <strain evidence="8">DSM 2067</strain>
    </source>
</reference>
<dbReference type="Proteomes" id="UP000522365">
    <property type="component" value="Unassembled WGS sequence"/>
</dbReference>
<dbReference type="EMBL" id="JACHED010000001">
    <property type="protein sequence ID" value="MBB6496505.1"/>
    <property type="molecule type" value="Genomic_DNA"/>
</dbReference>
<evidence type="ECO:0000313" key="7">
    <source>
        <dbReference type="EMBL" id="MBB6496505.1"/>
    </source>
</evidence>
<dbReference type="EMBL" id="JACDUO010000001">
    <property type="protein sequence ID" value="MBA2863491.1"/>
    <property type="molecule type" value="Genomic_DNA"/>
</dbReference>
<dbReference type="EMBL" id="CP026606">
    <property type="protein sequence ID" value="AVB76979.1"/>
    <property type="molecule type" value="Genomic_DNA"/>
</dbReference>
<feature type="region of interest" description="Disordered" evidence="1">
    <location>
        <begin position="43"/>
        <end position="66"/>
    </location>
</feature>
<evidence type="ECO:0000313" key="3">
    <source>
        <dbReference type="EMBL" id="MBA2852558.1"/>
    </source>
</evidence>
<evidence type="ECO:0000313" key="6">
    <source>
        <dbReference type="EMBL" id="MBB6401090.1"/>
    </source>
</evidence>
<evidence type="ECO:0000313" key="11">
    <source>
        <dbReference type="Proteomes" id="UP000567099"/>
    </source>
</evidence>
<dbReference type="EMBL" id="JACDUP010000001">
    <property type="protein sequence ID" value="MBA2868336.1"/>
    <property type="molecule type" value="Genomic_DNA"/>
</dbReference>
<dbReference type="KEGG" id="mmad:MMJJ_16080"/>
<dbReference type="Proteomes" id="UP000567099">
    <property type="component" value="Unassembled WGS sequence"/>
</dbReference>
<reference evidence="2" key="2">
    <citation type="submission" date="2018-02" db="EMBL/GenBank/DDBJ databases">
        <title>Complete genome sequence of the Methanococcus maripaludis type strain JJ (DSM 2067), a model for selenoprotein synthesis in Archaea.</title>
        <authorList>
            <person name="Poehlein A."/>
            <person name="Heym D."/>
            <person name="Quitzke V."/>
            <person name="Fersch J."/>
            <person name="Daniel R."/>
            <person name="Rother M."/>
        </authorList>
    </citation>
    <scope>NUCLEOTIDE SEQUENCE [LARGE SCALE GENOMIC DNA]</scope>
    <source>
        <strain evidence="2">DSM 2067</strain>
    </source>
</reference>
<dbReference type="RefSeq" id="WP_104838359.1">
    <property type="nucleotide sequence ID" value="NZ_CP026606.1"/>
</dbReference>
<dbReference type="EMBL" id="JACDUK010000001">
    <property type="protein sequence ID" value="MBA2852558.1"/>
    <property type="molecule type" value="Genomic_DNA"/>
</dbReference>
<name>A0A2L1CCD1_METMI</name>
<protein>
    <submittedName>
        <fullName evidence="2">Uncharacterized protein</fullName>
    </submittedName>
</protein>
<dbReference type="EMBL" id="JACHEC010000001">
    <property type="protein sequence ID" value="MBB6401090.1"/>
    <property type="molecule type" value="Genomic_DNA"/>
</dbReference>
<evidence type="ECO:0000313" key="12">
    <source>
        <dbReference type="Proteomes" id="UP000571751"/>
    </source>
</evidence>
<dbReference type="Proteomes" id="UP000239462">
    <property type="component" value="Chromosome"/>
</dbReference>
<organism evidence="2 8">
    <name type="scientific">Methanococcus maripaludis</name>
    <name type="common">Methanococcus deltae</name>
    <dbReference type="NCBI Taxonomy" id="39152"/>
    <lineage>
        <taxon>Archaea</taxon>
        <taxon>Methanobacteriati</taxon>
        <taxon>Methanobacteriota</taxon>
        <taxon>Methanomada group</taxon>
        <taxon>Methanococci</taxon>
        <taxon>Methanococcales</taxon>
        <taxon>Methanococcaceae</taxon>
        <taxon>Methanococcus</taxon>
    </lineage>
</organism>
<sequence length="66" mass="7464">MNSRAIKGIILISTIIFCIILTGCADYTDPSNETVQAAVLNEEYEEENEEKYDNSNDEPYGSEENR</sequence>
<gene>
    <name evidence="3" type="ORF">HNP89_000495</name>
    <name evidence="6" type="ORF">HNP92_000375</name>
    <name evidence="4" type="ORF">HNP94_000491</name>
    <name evidence="5" type="ORF">HNP95_000495</name>
    <name evidence="7" type="ORF">HNP96_000526</name>
    <name evidence="2" type="ORF">MMJJ_16080</name>
</gene>
<dbReference type="PROSITE" id="PS51257">
    <property type="entry name" value="PROKAR_LIPOPROTEIN"/>
    <property type="match status" value="1"/>
</dbReference>
<evidence type="ECO:0000313" key="4">
    <source>
        <dbReference type="EMBL" id="MBA2863491.1"/>
    </source>
</evidence>
<evidence type="ECO:0000313" key="13">
    <source>
        <dbReference type="Proteomes" id="UP000590564"/>
    </source>
</evidence>
<reference evidence="10 13" key="3">
    <citation type="submission" date="2020-08" db="EMBL/GenBank/DDBJ databases">
        <title>Genomic Encyclopedia of Type Strains, Phase IV (KMG-V): Genome sequencing to study the core and pangenomes of soil and plant-associated prokaryotes.</title>
        <authorList>
            <person name="Whitman W."/>
        </authorList>
    </citation>
    <scope>NUCLEOTIDE SEQUENCE [LARGE SCALE GENOMIC DNA]</scope>
    <source>
        <strain evidence="6 10">C11</strain>
        <strain evidence="4 11">C13</strain>
        <strain evidence="5 12">C14</strain>
        <strain evidence="7 13">D1</strain>
        <strain evidence="3 9">S1</strain>
    </source>
</reference>
<accession>A0A2L1CCD1</accession>
<evidence type="ECO:0000313" key="2">
    <source>
        <dbReference type="EMBL" id="AVB76979.1"/>
    </source>
</evidence>
<dbReference type="Proteomes" id="UP000590564">
    <property type="component" value="Unassembled WGS sequence"/>
</dbReference>
<dbReference type="Proteomes" id="UP000536195">
    <property type="component" value="Unassembled WGS sequence"/>
</dbReference>
<evidence type="ECO:0000313" key="8">
    <source>
        <dbReference type="Proteomes" id="UP000239462"/>
    </source>
</evidence>
<dbReference type="Proteomes" id="UP000571751">
    <property type="component" value="Unassembled WGS sequence"/>
</dbReference>
<dbReference type="AlphaFoldDB" id="A0A2L1CCD1"/>
<evidence type="ECO:0000313" key="5">
    <source>
        <dbReference type="EMBL" id="MBA2868336.1"/>
    </source>
</evidence>
<evidence type="ECO:0000256" key="1">
    <source>
        <dbReference type="SAM" id="MobiDB-lite"/>
    </source>
</evidence>
<proteinExistence type="predicted"/>
<evidence type="ECO:0000313" key="10">
    <source>
        <dbReference type="Proteomes" id="UP000536195"/>
    </source>
</evidence>
<dbReference type="GeneID" id="36102692"/>
<evidence type="ECO:0000313" key="9">
    <source>
        <dbReference type="Proteomes" id="UP000522365"/>
    </source>
</evidence>